<organism evidence="2 3">
    <name type="scientific">Blastomonas natatoria</name>
    <dbReference type="NCBI Taxonomy" id="34015"/>
    <lineage>
        <taxon>Bacteria</taxon>
        <taxon>Pseudomonadati</taxon>
        <taxon>Pseudomonadota</taxon>
        <taxon>Alphaproteobacteria</taxon>
        <taxon>Sphingomonadales</taxon>
        <taxon>Sphingomonadaceae</taxon>
        <taxon>Blastomonas</taxon>
    </lineage>
</organism>
<evidence type="ECO:0000313" key="2">
    <source>
        <dbReference type="EMBL" id="PXW75035.1"/>
    </source>
</evidence>
<protein>
    <recommendedName>
        <fullName evidence="1">Peptidase S24/S26A/S26B/S26C domain-containing protein</fullName>
    </recommendedName>
</protein>
<comment type="caution">
    <text evidence="2">The sequence shown here is derived from an EMBL/GenBank/DDBJ whole genome shotgun (WGS) entry which is preliminary data.</text>
</comment>
<reference evidence="2 3" key="1">
    <citation type="submission" date="2018-05" db="EMBL/GenBank/DDBJ databases">
        <title>Genomic Encyclopedia of Type Strains, Phase IV (KMG-IV): sequencing the most valuable type-strain genomes for metagenomic binning, comparative biology and taxonomic classification.</title>
        <authorList>
            <person name="Goeker M."/>
        </authorList>
    </citation>
    <scope>NUCLEOTIDE SEQUENCE [LARGE SCALE GENOMIC DNA]</scope>
    <source>
        <strain evidence="2 3">DSM 3183</strain>
    </source>
</reference>
<feature type="domain" description="Peptidase S24/S26A/S26B/S26C" evidence="1">
    <location>
        <begin position="104"/>
        <end position="196"/>
    </location>
</feature>
<dbReference type="EMBL" id="QJJM01000007">
    <property type="protein sequence ID" value="PXW75035.1"/>
    <property type="molecule type" value="Genomic_DNA"/>
</dbReference>
<dbReference type="InterPro" id="IPR036286">
    <property type="entry name" value="LexA/Signal_pep-like_sf"/>
</dbReference>
<dbReference type="CDD" id="cd06529">
    <property type="entry name" value="S24_LexA-like"/>
    <property type="match status" value="1"/>
</dbReference>
<evidence type="ECO:0000313" key="3">
    <source>
        <dbReference type="Proteomes" id="UP000248014"/>
    </source>
</evidence>
<name>A0A2V3V477_9SPHN</name>
<dbReference type="AlphaFoldDB" id="A0A2V3V477"/>
<dbReference type="InterPro" id="IPR039418">
    <property type="entry name" value="LexA-like"/>
</dbReference>
<sequence length="203" mass="22390">MEPREALDGLISERGETYASISRLLGRNSAYIQQFIKRGSPARLDQSDIALLALHFDVPVEMLGGKEGPTVGQRSIIKVPLLNGTGNDSRSQWRLVDAAWLGRLCDQPASVAILPIVGEAMEPTLCNGDEVMISRVRFQESVREGLYAIRGSSEIFVRRIAIDPTKNRLTVLTDHPAYPSWQGIQRKGVDIVGRVIWIGARVA</sequence>
<gene>
    <name evidence="2" type="ORF">C7451_1072</name>
</gene>
<dbReference type="Pfam" id="PF00717">
    <property type="entry name" value="Peptidase_S24"/>
    <property type="match status" value="1"/>
</dbReference>
<proteinExistence type="predicted"/>
<dbReference type="InterPro" id="IPR015927">
    <property type="entry name" value="Peptidase_S24_S26A/B/C"/>
</dbReference>
<dbReference type="Proteomes" id="UP000248014">
    <property type="component" value="Unassembled WGS sequence"/>
</dbReference>
<dbReference type="SUPFAM" id="SSF51306">
    <property type="entry name" value="LexA/Signal peptidase"/>
    <property type="match status" value="1"/>
</dbReference>
<dbReference type="RefSeq" id="WP_066275480.1">
    <property type="nucleotide sequence ID" value="NZ_QJJM01000007.1"/>
</dbReference>
<dbReference type="OrthoDB" id="528805at2"/>
<accession>A0A2V3V477</accession>
<keyword evidence="3" id="KW-1185">Reference proteome</keyword>
<evidence type="ECO:0000259" key="1">
    <source>
        <dbReference type="Pfam" id="PF00717"/>
    </source>
</evidence>
<dbReference type="Gene3D" id="2.10.109.10">
    <property type="entry name" value="Umud Fragment, subunit A"/>
    <property type="match status" value="1"/>
</dbReference>